<keyword evidence="2" id="KW-1185">Reference proteome</keyword>
<accession>A0A426RN76</accession>
<reference evidence="2" key="2">
    <citation type="submission" date="2018-12" db="EMBL/GenBank/DDBJ databases">
        <title>Maribacter lutimaris sp. nov., isolated from marine sediment.</title>
        <authorList>
            <person name="Kim K.K."/>
        </authorList>
    </citation>
    <scope>NUCLEOTIDE SEQUENCE [LARGE SCALE GENOMIC DNA]</scope>
    <source>
        <strain evidence="2">PoM-212</strain>
    </source>
</reference>
<proteinExistence type="predicted"/>
<sequence>MDKKIAFLRGINVSGQRKVPMAELRSILSNNGFKGVKTYIQSGNVIFEEADVSVPETKVSLEKIIKAHFGFEVPVLVKSVSDLHKIIRNNPFSRKEDLEANRIYFVMLFGPPKKERLDLFRKEVYPHETWELVEDCLYLCCKNGYGNAKLNNNLVERKLGLEATTRNYRTMLKLLEMGNAN</sequence>
<dbReference type="RefSeq" id="WP_125222252.1">
    <property type="nucleotide sequence ID" value="NZ_QUSX01000001.1"/>
</dbReference>
<name>A0A426RN76_9FLAO</name>
<dbReference type="EMBL" id="QUSX01000001">
    <property type="protein sequence ID" value="RRQ50433.1"/>
    <property type="molecule type" value="Genomic_DNA"/>
</dbReference>
<dbReference type="OrthoDB" id="9806494at2"/>
<dbReference type="PIRSF" id="PIRSF008502">
    <property type="entry name" value="UCP008502"/>
    <property type="match status" value="1"/>
</dbReference>
<evidence type="ECO:0000313" key="2">
    <source>
        <dbReference type="Proteomes" id="UP000286990"/>
    </source>
</evidence>
<dbReference type="Proteomes" id="UP000286990">
    <property type="component" value="Unassembled WGS sequence"/>
</dbReference>
<dbReference type="Gene3D" id="3.30.70.1280">
    <property type="entry name" value="SP0830-like domains"/>
    <property type="match status" value="1"/>
</dbReference>
<organism evidence="1 2">
    <name type="scientific">Maribacter algicola</name>
    <dbReference type="NCBI Taxonomy" id="2498892"/>
    <lineage>
        <taxon>Bacteria</taxon>
        <taxon>Pseudomonadati</taxon>
        <taxon>Bacteroidota</taxon>
        <taxon>Flavobacteriia</taxon>
        <taxon>Flavobacteriales</taxon>
        <taxon>Flavobacteriaceae</taxon>
        <taxon>Maribacter</taxon>
    </lineage>
</organism>
<gene>
    <name evidence="1" type="ORF">DZC72_07755</name>
</gene>
<dbReference type="AlphaFoldDB" id="A0A426RN76"/>
<protein>
    <submittedName>
        <fullName evidence="1">DUF1697 domain-containing protein</fullName>
    </submittedName>
</protein>
<dbReference type="Pfam" id="PF08002">
    <property type="entry name" value="DUF1697"/>
    <property type="match status" value="1"/>
</dbReference>
<dbReference type="PANTHER" id="PTHR36439:SF1">
    <property type="entry name" value="DUF1697 DOMAIN-CONTAINING PROTEIN"/>
    <property type="match status" value="1"/>
</dbReference>
<dbReference type="SUPFAM" id="SSF160379">
    <property type="entry name" value="SP0830-like"/>
    <property type="match status" value="1"/>
</dbReference>
<dbReference type="PANTHER" id="PTHR36439">
    <property type="entry name" value="BLL4334 PROTEIN"/>
    <property type="match status" value="1"/>
</dbReference>
<evidence type="ECO:0000313" key="1">
    <source>
        <dbReference type="EMBL" id="RRQ50433.1"/>
    </source>
</evidence>
<reference evidence="2" key="1">
    <citation type="submission" date="2018-08" db="EMBL/GenBank/DDBJ databases">
        <authorList>
            <person name="Khan S.A."/>
            <person name="J S.E."/>
        </authorList>
    </citation>
    <scope>NUCLEOTIDE SEQUENCE [LARGE SCALE GENOMIC DNA]</scope>
    <source>
        <strain evidence="2">PoM-212</strain>
    </source>
</reference>
<comment type="caution">
    <text evidence="1">The sequence shown here is derived from an EMBL/GenBank/DDBJ whole genome shotgun (WGS) entry which is preliminary data.</text>
</comment>
<dbReference type="InterPro" id="IPR012545">
    <property type="entry name" value="DUF1697"/>
</dbReference>